<dbReference type="RefSeq" id="WP_305974031.1">
    <property type="nucleotide sequence ID" value="NZ_JAPJDZ010000006.1"/>
</dbReference>
<keyword evidence="1 3" id="KW-0343">GTPase activation</keyword>
<dbReference type="EMBL" id="JAPJDZ010000006">
    <property type="protein sequence ID" value="MDP5135127.1"/>
    <property type="molecule type" value="Genomic_DNA"/>
</dbReference>
<dbReference type="HAMAP" id="MF_01058">
    <property type="entry name" value="GAP_YihI"/>
    <property type="match status" value="1"/>
</dbReference>
<comment type="similarity">
    <text evidence="3">Belongs to the YihI family.</text>
</comment>
<comment type="caution">
    <text evidence="5">The sequence shown here is derived from an EMBL/GenBank/DDBJ whole genome shotgun (WGS) entry which is preliminary data.</text>
</comment>
<feature type="region of interest" description="Disordered" evidence="4">
    <location>
        <begin position="1"/>
        <end position="67"/>
    </location>
</feature>
<protein>
    <recommendedName>
        <fullName evidence="3">Der GTPase-activating protein YihI</fullName>
    </recommendedName>
</protein>
<dbReference type="Proteomes" id="UP001231109">
    <property type="component" value="Unassembled WGS sequence"/>
</dbReference>
<dbReference type="Pfam" id="PF04220">
    <property type="entry name" value="YihI"/>
    <property type="match status" value="1"/>
</dbReference>
<dbReference type="NCBIfam" id="NF003560">
    <property type="entry name" value="PRK05244.1-1"/>
    <property type="match status" value="1"/>
</dbReference>
<comment type="subunit">
    <text evidence="3">Interacts with Der.</text>
</comment>
<comment type="function">
    <text evidence="3">A GTPase-activating protein (GAP) that modifies Der/EngA GTPase function. May play a role in ribosome biogenesis.</text>
</comment>
<evidence type="ECO:0000256" key="2">
    <source>
        <dbReference type="ARBA" id="ARBA00022517"/>
    </source>
</evidence>
<proteinExistence type="inferred from homology"/>
<keyword evidence="2 3" id="KW-0690">Ribosome biogenesis</keyword>
<evidence type="ECO:0000256" key="1">
    <source>
        <dbReference type="ARBA" id="ARBA00022468"/>
    </source>
</evidence>
<sequence>MTRQKKTRSAGPNGSRHLSSEDIRKTREPKEQTKKKGAGLKSGSRNSVALAEPATQQQSAKKDKRIGSKKPIALIVTDVAETATQPRVMPLPKASLAKPKAETLTPEQELALIENDNYLQQLLVRVEQDEILTGKDAKYFNAKTARLEQLLQQLGLTDDDDSNEQIDPLAAFESKDWRKDLLGDEDKS</sequence>
<name>A0ABT9HVH1_9GAMM</name>
<gene>
    <name evidence="3 5" type="primary">yihI</name>
    <name evidence="5" type="ORF">ORJ04_04075</name>
</gene>
<evidence type="ECO:0000256" key="3">
    <source>
        <dbReference type="HAMAP-Rule" id="MF_01058"/>
    </source>
</evidence>
<reference evidence="5 6" key="1">
    <citation type="submission" date="2022-11" db="EMBL/GenBank/DDBJ databases">
        <title>Viruses from the air-sea interface of a natural surface slick.</title>
        <authorList>
            <person name="Rahlff J."/>
            <person name="Holmfeldt K."/>
        </authorList>
    </citation>
    <scope>NUCLEOTIDE SEQUENCE [LARGE SCALE GENOMIC DNA]</scope>
    <source>
        <strain evidence="5 6">SMS4</strain>
    </source>
</reference>
<evidence type="ECO:0000313" key="6">
    <source>
        <dbReference type="Proteomes" id="UP001231109"/>
    </source>
</evidence>
<evidence type="ECO:0000256" key="4">
    <source>
        <dbReference type="SAM" id="MobiDB-lite"/>
    </source>
</evidence>
<evidence type="ECO:0000313" key="5">
    <source>
        <dbReference type="EMBL" id="MDP5135127.1"/>
    </source>
</evidence>
<dbReference type="InterPro" id="IPR007336">
    <property type="entry name" value="YihI"/>
</dbReference>
<organism evidence="5 6">
    <name type="scientific">Rheinheimera baltica</name>
    <dbReference type="NCBI Taxonomy" id="67576"/>
    <lineage>
        <taxon>Bacteria</taxon>
        <taxon>Pseudomonadati</taxon>
        <taxon>Pseudomonadota</taxon>
        <taxon>Gammaproteobacteria</taxon>
        <taxon>Chromatiales</taxon>
        <taxon>Chromatiaceae</taxon>
        <taxon>Rheinheimera</taxon>
    </lineage>
</organism>
<feature type="compositionally biased region" description="Basic and acidic residues" evidence="4">
    <location>
        <begin position="18"/>
        <end position="34"/>
    </location>
</feature>
<accession>A0ABT9HVH1</accession>
<keyword evidence="6" id="KW-1185">Reference proteome</keyword>